<feature type="region of interest" description="Disordered" evidence="1">
    <location>
        <begin position="1"/>
        <end position="35"/>
    </location>
</feature>
<dbReference type="OrthoDB" id="3507865at2759"/>
<organism evidence="2 3">
    <name type="scientific">Cudoniella acicularis</name>
    <dbReference type="NCBI Taxonomy" id="354080"/>
    <lineage>
        <taxon>Eukaryota</taxon>
        <taxon>Fungi</taxon>
        <taxon>Dikarya</taxon>
        <taxon>Ascomycota</taxon>
        <taxon>Pezizomycotina</taxon>
        <taxon>Leotiomycetes</taxon>
        <taxon>Helotiales</taxon>
        <taxon>Tricladiaceae</taxon>
        <taxon>Cudoniella</taxon>
    </lineage>
</organism>
<comment type="caution">
    <text evidence="2">The sequence shown here is derived from an EMBL/GenBank/DDBJ whole genome shotgun (WGS) entry which is preliminary data.</text>
</comment>
<dbReference type="AlphaFoldDB" id="A0A8H4R930"/>
<dbReference type="Proteomes" id="UP000566819">
    <property type="component" value="Unassembled WGS sequence"/>
</dbReference>
<sequence length="278" mass="32767">MDVSPVGMGMGVAPGSQNARQRRGSKRGRTSSNINDCREHQALASNHPFSLLAYNPESSSKRERWQQLFHSLPTELDILILAHADPVTQMCLGLTNRYYHGVFHALYNFPSYNIHRYPFGLSLQISICENYTLNWLYEDWFLRDAEDIAWERCLGELLYEEKSLWGDLSRCEGCWVYKPSSAFGRFDLEVETYRAFWKEIDCFEKEDIEWYGSQCRRCRAKFLLVVLWRKEEIFDDSVVDCERESLGVRRRRSEAVKKVESREKELSVQNKFERKEDL</sequence>
<gene>
    <name evidence="2" type="ORF">G7Y89_g13744</name>
</gene>
<evidence type="ECO:0000313" key="3">
    <source>
        <dbReference type="Proteomes" id="UP000566819"/>
    </source>
</evidence>
<dbReference type="EMBL" id="JAAMPI010001659">
    <property type="protein sequence ID" value="KAF4624430.1"/>
    <property type="molecule type" value="Genomic_DNA"/>
</dbReference>
<reference evidence="2 3" key="1">
    <citation type="submission" date="2020-03" db="EMBL/GenBank/DDBJ databases">
        <title>Draft Genome Sequence of Cudoniella acicularis.</title>
        <authorList>
            <person name="Buettner E."/>
            <person name="Kellner H."/>
        </authorList>
    </citation>
    <scope>NUCLEOTIDE SEQUENCE [LARGE SCALE GENOMIC DNA]</scope>
    <source>
        <strain evidence="2 3">DSM 108380</strain>
    </source>
</reference>
<feature type="compositionally biased region" description="Basic residues" evidence="1">
    <location>
        <begin position="20"/>
        <end position="29"/>
    </location>
</feature>
<proteinExistence type="predicted"/>
<keyword evidence="3" id="KW-1185">Reference proteome</keyword>
<evidence type="ECO:0008006" key="4">
    <source>
        <dbReference type="Google" id="ProtNLM"/>
    </source>
</evidence>
<accession>A0A8H4R930</accession>
<evidence type="ECO:0000313" key="2">
    <source>
        <dbReference type="EMBL" id="KAF4624430.1"/>
    </source>
</evidence>
<name>A0A8H4R930_9HELO</name>
<protein>
    <recommendedName>
        <fullName evidence="4">F-box domain-containing protein</fullName>
    </recommendedName>
</protein>
<evidence type="ECO:0000256" key="1">
    <source>
        <dbReference type="SAM" id="MobiDB-lite"/>
    </source>
</evidence>